<organism evidence="2 3">
    <name type="scientific">Rhizophagus irregularis</name>
    <dbReference type="NCBI Taxonomy" id="588596"/>
    <lineage>
        <taxon>Eukaryota</taxon>
        <taxon>Fungi</taxon>
        <taxon>Fungi incertae sedis</taxon>
        <taxon>Mucoromycota</taxon>
        <taxon>Glomeromycotina</taxon>
        <taxon>Glomeromycetes</taxon>
        <taxon>Glomerales</taxon>
        <taxon>Glomeraceae</taxon>
        <taxon>Rhizophagus</taxon>
    </lineage>
</organism>
<evidence type="ECO:0000313" key="3">
    <source>
        <dbReference type="Proteomes" id="UP000684084"/>
    </source>
</evidence>
<feature type="compositionally biased region" description="Low complexity" evidence="1">
    <location>
        <begin position="69"/>
        <end position="80"/>
    </location>
</feature>
<feature type="region of interest" description="Disordered" evidence="1">
    <location>
        <begin position="68"/>
        <end position="87"/>
    </location>
</feature>
<dbReference type="VEuPathDB" id="FungiDB:RhiirFUN_010684"/>
<accession>A0A916E2D6</accession>
<reference evidence="2" key="1">
    <citation type="submission" date="2020-05" db="EMBL/GenBank/DDBJ databases">
        <authorList>
            <person name="Rincon C."/>
            <person name="Sanders R I."/>
            <person name="Robbins C."/>
            <person name="Chaturvedi A."/>
        </authorList>
    </citation>
    <scope>NUCLEOTIDE SEQUENCE</scope>
    <source>
        <strain evidence="2">CHB12</strain>
    </source>
</reference>
<protein>
    <recommendedName>
        <fullName evidence="4">Serine-threonine/tyrosine-protein kinase catalytic domain-containing protein</fullName>
    </recommendedName>
</protein>
<evidence type="ECO:0000313" key="2">
    <source>
        <dbReference type="EMBL" id="CAB5356699.1"/>
    </source>
</evidence>
<proteinExistence type="predicted"/>
<name>A0A916E2D6_9GLOM</name>
<evidence type="ECO:0008006" key="4">
    <source>
        <dbReference type="Google" id="ProtNLM"/>
    </source>
</evidence>
<dbReference type="EMBL" id="CAGKOT010000010">
    <property type="protein sequence ID" value="CAB5356699.1"/>
    <property type="molecule type" value="Genomic_DNA"/>
</dbReference>
<evidence type="ECO:0000256" key="1">
    <source>
        <dbReference type="SAM" id="MobiDB-lite"/>
    </source>
</evidence>
<comment type="caution">
    <text evidence="2">The sequence shown here is derived from an EMBL/GenBank/DDBJ whole genome shotgun (WGS) entry which is preliminary data.</text>
</comment>
<gene>
    <name evidence="2" type="ORF">CHRIB12_LOCUS6491</name>
</gene>
<sequence length="87" mass="9961">MVEILSGKRETPVAGTPIDYLNIYKKCWEDNPDDRPNIQQVLSDLKLINMNTNEMEICENTFENDITHSSNSVDNNSDSSIHYSLQI</sequence>
<dbReference type="Proteomes" id="UP000684084">
    <property type="component" value="Unassembled WGS sequence"/>
</dbReference>
<dbReference type="OrthoDB" id="2447603at2759"/>
<dbReference type="AlphaFoldDB" id="A0A916E2D6"/>